<organism evidence="2 3">
    <name type="scientific">Candolleomyces aberdarensis</name>
    <dbReference type="NCBI Taxonomy" id="2316362"/>
    <lineage>
        <taxon>Eukaryota</taxon>
        <taxon>Fungi</taxon>
        <taxon>Dikarya</taxon>
        <taxon>Basidiomycota</taxon>
        <taxon>Agaricomycotina</taxon>
        <taxon>Agaricomycetes</taxon>
        <taxon>Agaricomycetidae</taxon>
        <taxon>Agaricales</taxon>
        <taxon>Agaricineae</taxon>
        <taxon>Psathyrellaceae</taxon>
        <taxon>Candolleomyces</taxon>
    </lineage>
</organism>
<gene>
    <name evidence="2" type="ORF">EST38_g3280</name>
</gene>
<dbReference type="STRING" id="2316362.A0A4Q2DQX2"/>
<evidence type="ECO:0000313" key="2">
    <source>
        <dbReference type="EMBL" id="RXW22597.1"/>
    </source>
</evidence>
<dbReference type="EMBL" id="SDEE01000067">
    <property type="protein sequence ID" value="RXW22597.1"/>
    <property type="molecule type" value="Genomic_DNA"/>
</dbReference>
<protein>
    <submittedName>
        <fullName evidence="2">Uncharacterized protein</fullName>
    </submittedName>
</protein>
<feature type="compositionally biased region" description="Basic and acidic residues" evidence="1">
    <location>
        <begin position="252"/>
        <end position="274"/>
    </location>
</feature>
<proteinExistence type="predicted"/>
<keyword evidence="3" id="KW-1185">Reference proteome</keyword>
<comment type="caution">
    <text evidence="2">The sequence shown here is derived from an EMBL/GenBank/DDBJ whole genome shotgun (WGS) entry which is preliminary data.</text>
</comment>
<feature type="region of interest" description="Disordered" evidence="1">
    <location>
        <begin position="169"/>
        <end position="274"/>
    </location>
</feature>
<evidence type="ECO:0000313" key="3">
    <source>
        <dbReference type="Proteomes" id="UP000290288"/>
    </source>
</evidence>
<name>A0A4Q2DQX2_9AGAR</name>
<sequence>MASSRSSSQAAESWAQARVLLIFPSESMKDDKSSKFSGALSFWSRKSLKRSNTTHSSSPSAPFPVPSPATDAQPSLPVGSADGNGLLFPSSFGAQLSHSRSFAPESTNTNDMLSVDDPLAAIPHSESQVKYQIHNPLGPRWYKNHHLIPPSQIKPSMRPPTFFSTSFPPISTSSTPDNIGESANPSMGASYSPLPTPTSSQTRVGEGIKPRSRKTSQTTPDNVDLLDVTDPWGTNWHHESPYDIGAPTSNKVEPEARTGEKTQEGKYDGCAEQL</sequence>
<feature type="region of interest" description="Disordered" evidence="1">
    <location>
        <begin position="48"/>
        <end position="83"/>
    </location>
</feature>
<dbReference type="AlphaFoldDB" id="A0A4Q2DQX2"/>
<accession>A0A4Q2DQX2</accession>
<dbReference type="OrthoDB" id="3231532at2759"/>
<dbReference type="Proteomes" id="UP000290288">
    <property type="component" value="Unassembled WGS sequence"/>
</dbReference>
<evidence type="ECO:0000256" key="1">
    <source>
        <dbReference type="SAM" id="MobiDB-lite"/>
    </source>
</evidence>
<reference evidence="2 3" key="1">
    <citation type="submission" date="2019-01" db="EMBL/GenBank/DDBJ databases">
        <title>Draft genome sequence of Psathyrella aberdarensis IHI B618.</title>
        <authorList>
            <person name="Buettner E."/>
            <person name="Kellner H."/>
        </authorList>
    </citation>
    <scope>NUCLEOTIDE SEQUENCE [LARGE SCALE GENOMIC DNA]</scope>
    <source>
        <strain evidence="2 3">IHI B618</strain>
    </source>
</reference>